<geneLocation type="plasmid" evidence="1">
    <name>unnamed1</name>
</geneLocation>
<accession>A0A5P3VRC3</accession>
<keyword evidence="1" id="KW-0614">Plasmid</keyword>
<sequence>MKNIMIPANKAAKLLPRGKKVHTFFKVFAWMGADVDREKVLAAFESAKEVEISADAACLNHHLAIVMDGMRTYIDTNQAALRKLYPQLAGA</sequence>
<proteinExistence type="predicted"/>
<evidence type="ECO:0000313" key="2">
    <source>
        <dbReference type="Proteomes" id="UP000325743"/>
    </source>
</evidence>
<dbReference type="AlphaFoldDB" id="A0A5P3VRC3"/>
<name>A0A5P3VRC3_9BURK</name>
<evidence type="ECO:0000313" key="1">
    <source>
        <dbReference type="EMBL" id="QEZ48800.1"/>
    </source>
</evidence>
<organism evidence="1 2">
    <name type="scientific">Cupriavidus oxalaticus</name>
    <dbReference type="NCBI Taxonomy" id="96344"/>
    <lineage>
        <taxon>Bacteria</taxon>
        <taxon>Pseudomonadati</taxon>
        <taxon>Pseudomonadota</taxon>
        <taxon>Betaproteobacteria</taxon>
        <taxon>Burkholderiales</taxon>
        <taxon>Burkholderiaceae</taxon>
        <taxon>Cupriavidus</taxon>
    </lineage>
</organism>
<protein>
    <submittedName>
        <fullName evidence="1">Uncharacterized protein</fullName>
    </submittedName>
</protein>
<dbReference type="Proteomes" id="UP000325743">
    <property type="component" value="Plasmid unnamed1"/>
</dbReference>
<gene>
    <name evidence="1" type="ORF">D2917_31485</name>
</gene>
<reference evidence="1 2" key="1">
    <citation type="submission" date="2018-09" db="EMBL/GenBank/DDBJ databases">
        <title>Complete genome sequence of Cupriavidus oxalaticus T2, a bacterium capable of phenol tolerance and degradation.</title>
        <authorList>
            <person name="Yan J."/>
        </authorList>
    </citation>
    <scope>NUCLEOTIDE SEQUENCE [LARGE SCALE GENOMIC DNA]</scope>
    <source>
        <strain evidence="1 2">T2</strain>
        <plasmid evidence="1 2">unnamed1</plasmid>
    </source>
</reference>
<dbReference type="EMBL" id="CP032520">
    <property type="protein sequence ID" value="QEZ48800.1"/>
    <property type="molecule type" value="Genomic_DNA"/>
</dbReference>